<dbReference type="Proteomes" id="UP000295511">
    <property type="component" value="Unassembled WGS sequence"/>
</dbReference>
<feature type="transmembrane region" description="Helical" evidence="2">
    <location>
        <begin position="207"/>
        <end position="233"/>
    </location>
</feature>
<organism evidence="4 5">
    <name type="scientific">Arthrobacter terricola</name>
    <dbReference type="NCBI Taxonomy" id="2547396"/>
    <lineage>
        <taxon>Bacteria</taxon>
        <taxon>Bacillati</taxon>
        <taxon>Actinomycetota</taxon>
        <taxon>Actinomycetes</taxon>
        <taxon>Micrococcales</taxon>
        <taxon>Micrococcaceae</taxon>
        <taxon>Arthrobacter</taxon>
    </lineage>
</organism>
<feature type="transmembrane region" description="Helical" evidence="2">
    <location>
        <begin position="139"/>
        <end position="163"/>
    </location>
</feature>
<dbReference type="EMBL" id="SMRU01000007">
    <property type="protein sequence ID" value="TDF97920.1"/>
    <property type="molecule type" value="Genomic_DNA"/>
</dbReference>
<gene>
    <name evidence="4" type="ORF">E1809_07930</name>
</gene>
<dbReference type="Pfam" id="PF10708">
    <property type="entry name" value="DUF2510"/>
    <property type="match status" value="1"/>
</dbReference>
<feature type="region of interest" description="Disordered" evidence="1">
    <location>
        <begin position="37"/>
        <end position="72"/>
    </location>
</feature>
<protein>
    <submittedName>
        <fullName evidence="4">DUF2510 domain-containing protein</fullName>
    </submittedName>
</protein>
<evidence type="ECO:0000256" key="2">
    <source>
        <dbReference type="SAM" id="Phobius"/>
    </source>
</evidence>
<keyword evidence="5" id="KW-1185">Reference proteome</keyword>
<keyword evidence="2" id="KW-0812">Transmembrane</keyword>
<proteinExistence type="predicted"/>
<keyword evidence="2" id="KW-1133">Transmembrane helix</keyword>
<evidence type="ECO:0000256" key="1">
    <source>
        <dbReference type="SAM" id="MobiDB-lite"/>
    </source>
</evidence>
<feature type="transmembrane region" description="Helical" evidence="2">
    <location>
        <begin position="97"/>
        <end position="119"/>
    </location>
</feature>
<accession>A0A4R5KSS8</accession>
<dbReference type="AlphaFoldDB" id="A0A4R5KSS8"/>
<dbReference type="InterPro" id="IPR018929">
    <property type="entry name" value="DUF2510"/>
</dbReference>
<evidence type="ECO:0000259" key="3">
    <source>
        <dbReference type="Pfam" id="PF10708"/>
    </source>
</evidence>
<name>A0A4R5KSS8_9MICC</name>
<dbReference type="OrthoDB" id="5244233at2"/>
<keyword evidence="2" id="KW-0472">Membrane</keyword>
<evidence type="ECO:0000313" key="4">
    <source>
        <dbReference type="EMBL" id="TDF97920.1"/>
    </source>
</evidence>
<reference evidence="4 5" key="1">
    <citation type="submission" date="2019-03" db="EMBL/GenBank/DDBJ databases">
        <title>Whole genome sequence of Arthrobacter sp JH1-1.</title>
        <authorList>
            <person name="Trinh H.N."/>
        </authorList>
    </citation>
    <scope>NUCLEOTIDE SEQUENCE [LARGE SCALE GENOMIC DNA]</scope>
    <source>
        <strain evidence="4 5">JH1-1</strain>
    </source>
</reference>
<feature type="compositionally biased region" description="Low complexity" evidence="1">
    <location>
        <begin position="38"/>
        <end position="72"/>
    </location>
</feature>
<feature type="transmembrane region" description="Helical" evidence="2">
    <location>
        <begin position="175"/>
        <end position="195"/>
    </location>
</feature>
<feature type="domain" description="DUF2510" evidence="3">
    <location>
        <begin position="12"/>
        <end position="44"/>
    </location>
</feature>
<evidence type="ECO:0000313" key="5">
    <source>
        <dbReference type="Proteomes" id="UP000295511"/>
    </source>
</evidence>
<dbReference type="RefSeq" id="WP_133203678.1">
    <property type="nucleotide sequence ID" value="NZ_SMRU01000007.1"/>
</dbReference>
<comment type="caution">
    <text evidence="4">The sequence shown here is derived from an EMBL/GenBank/DDBJ whole genome shotgun (WGS) entry which is preliminary data.</text>
</comment>
<feature type="region of interest" description="Disordered" evidence="1">
    <location>
        <begin position="1"/>
        <end position="22"/>
    </location>
</feature>
<sequence length="238" mass="26253">MTVPQHSTPAPPGWYPDPSGSGQLRWWDGSVWTGSAWTPGQQVPGQQVPGQQGATQGWPGQQVPGQGWPAQQGQYVRPLPPAPRPEISRQTPVYNPFIWLVTLLPLISLAILMVWNPVFHVRYSGGRRVPVLDPSSFTAPYFLLITIGWLIYGVTVFLSYLDWQKLQRDGVVRPFHWAWAFLGAGVYVVGRSIIVHKVAKDRGLAPVWVLIGVVGLTFILAGIKFGIIVSGLARTLTM</sequence>